<gene>
    <name evidence="2" type="ORF">PCL_05093</name>
</gene>
<comment type="caution">
    <text evidence="2">The sequence shown here is derived from an EMBL/GenBank/DDBJ whole genome shotgun (WGS) entry which is preliminary data.</text>
</comment>
<organism evidence="2 3">
    <name type="scientific">Purpureocillium lilacinum</name>
    <name type="common">Paecilomyces lilacinus</name>
    <dbReference type="NCBI Taxonomy" id="33203"/>
    <lineage>
        <taxon>Eukaryota</taxon>
        <taxon>Fungi</taxon>
        <taxon>Dikarya</taxon>
        <taxon>Ascomycota</taxon>
        <taxon>Pezizomycotina</taxon>
        <taxon>Sordariomycetes</taxon>
        <taxon>Hypocreomycetidae</taxon>
        <taxon>Hypocreales</taxon>
        <taxon>Ophiocordycipitaceae</taxon>
        <taxon>Purpureocillium</taxon>
    </lineage>
</organism>
<protein>
    <submittedName>
        <fullName evidence="2">Uncharacterized protein</fullName>
    </submittedName>
</protein>
<accession>A0A2U3DVW6</accession>
<sequence length="633" mass="67666">MEHGPRPSSTPANNGFYREATARHGRLTRLRVSALSSPAGTRRWHASPRACALTIHCLKPPGTRQACRHAESAKEADPAAALTKHSYSTCMAHVCAALRCAAFRCYYRHNRDQWNAPVSSVSAGYGNRPSTPIFIAGVGFPLIDTVPHVHAVGSVFDRRNSPMWRRRLASVGYAILSGYLYLYTPAFRCPWGMDNDADMAAQAPSTSAESRDPLAPAQGPPALQAITWPSRCSRCARVSSAGSVSSQNAMLFCADQGVVGHHRRPALLAVRSSTALARIIRSFRSGLGNSLNPPLVLGSHLSFLRAPAHLSMADPHRSPKCDLLETTVVFRFLRLLPCCFLSACFPQLGGPPPLARRRQPPRPRVRFALDTLDQDWGLGTFGHDSGFLPATKLLTAIPGSSSAMMSVVKPGRARHIPFQCPTVVSNRSGNGMTGVLSRGPRAAAKALRRVGEASSVPGLGWAGLEQHTPLDGVTPHQLPCFPSPSPFFFTRVDLHLHRGTKPSRASTDTAKQCFGRPEQPDAASSLLMPRGKPVPDGHPELSALCPVGPKEFASHDDSASPGRPSPRTASKSCLDGGGPRPRVAAMQGRIGPTRNGTKPSIISVVGSTLKVASSIGTACPQFETQRDSGQPLG</sequence>
<dbReference type="EMBL" id="LCWV01000025">
    <property type="protein sequence ID" value="PWI66395.1"/>
    <property type="molecule type" value="Genomic_DNA"/>
</dbReference>
<evidence type="ECO:0000256" key="1">
    <source>
        <dbReference type="SAM" id="MobiDB-lite"/>
    </source>
</evidence>
<dbReference type="AlphaFoldDB" id="A0A2U3DVW6"/>
<reference evidence="2 3" key="1">
    <citation type="journal article" date="2016" name="Front. Microbiol.">
        <title>Genome and transcriptome sequences reveal the specific parasitism of the nematophagous Purpureocillium lilacinum 36-1.</title>
        <authorList>
            <person name="Xie J."/>
            <person name="Li S."/>
            <person name="Mo C."/>
            <person name="Xiao X."/>
            <person name="Peng D."/>
            <person name="Wang G."/>
            <person name="Xiao Y."/>
        </authorList>
    </citation>
    <scope>NUCLEOTIDE SEQUENCE [LARGE SCALE GENOMIC DNA]</scope>
    <source>
        <strain evidence="2 3">36-1</strain>
    </source>
</reference>
<dbReference type="Proteomes" id="UP000245956">
    <property type="component" value="Unassembled WGS sequence"/>
</dbReference>
<evidence type="ECO:0000313" key="3">
    <source>
        <dbReference type="Proteomes" id="UP000245956"/>
    </source>
</evidence>
<evidence type="ECO:0000313" key="2">
    <source>
        <dbReference type="EMBL" id="PWI66395.1"/>
    </source>
</evidence>
<proteinExistence type="predicted"/>
<name>A0A2U3DVW6_PURLI</name>
<feature type="region of interest" description="Disordered" evidence="1">
    <location>
        <begin position="499"/>
        <end position="600"/>
    </location>
</feature>